<evidence type="ECO:0000313" key="2">
    <source>
        <dbReference type="EMBL" id="PIR38018.1"/>
    </source>
</evidence>
<gene>
    <name evidence="2" type="ORF">COV34_02935</name>
</gene>
<evidence type="ECO:0000313" key="3">
    <source>
        <dbReference type="Proteomes" id="UP000231333"/>
    </source>
</evidence>
<protein>
    <submittedName>
        <fullName evidence="2">Uncharacterized protein</fullName>
    </submittedName>
</protein>
<keyword evidence="1" id="KW-1133">Transmembrane helix</keyword>
<accession>A0A2H0QUQ8</accession>
<keyword evidence="1" id="KW-0472">Membrane</keyword>
<proteinExistence type="predicted"/>
<name>A0A2H0QUQ8_9BACT</name>
<evidence type="ECO:0000256" key="1">
    <source>
        <dbReference type="SAM" id="Phobius"/>
    </source>
</evidence>
<reference evidence="2 3" key="1">
    <citation type="submission" date="2017-09" db="EMBL/GenBank/DDBJ databases">
        <title>Depth-based differentiation of microbial function through sediment-hosted aquifers and enrichment of novel symbionts in the deep terrestrial subsurface.</title>
        <authorList>
            <person name="Probst A.J."/>
            <person name="Ladd B."/>
            <person name="Jarett J.K."/>
            <person name="Geller-Mcgrath D.E."/>
            <person name="Sieber C.M."/>
            <person name="Emerson J.B."/>
            <person name="Anantharaman K."/>
            <person name="Thomas B.C."/>
            <person name="Malmstrom R."/>
            <person name="Stieglmeier M."/>
            <person name="Klingl A."/>
            <person name="Woyke T."/>
            <person name="Ryan C.M."/>
            <person name="Banfield J.F."/>
        </authorList>
    </citation>
    <scope>NUCLEOTIDE SEQUENCE [LARGE SCALE GENOMIC DNA]</scope>
    <source>
        <strain evidence="2">CG10_big_fil_rev_8_21_14_0_10_42_12</strain>
    </source>
</reference>
<dbReference type="EMBL" id="PCXL01000013">
    <property type="protein sequence ID" value="PIR38018.1"/>
    <property type="molecule type" value="Genomic_DNA"/>
</dbReference>
<keyword evidence="1" id="KW-0812">Transmembrane</keyword>
<dbReference type="Proteomes" id="UP000231333">
    <property type="component" value="Unassembled WGS sequence"/>
</dbReference>
<sequence length="90" mass="10198">MNQNDPIKIAEDVVRLTDKEAGRYAKPVLKRYPLLFSFLTIFSAAAIMYGFELWAGSVRTFREHPSILLIFGIVGLVVTGSLYKFLKGRM</sequence>
<feature type="transmembrane region" description="Helical" evidence="1">
    <location>
        <begin position="67"/>
        <end position="86"/>
    </location>
</feature>
<feature type="transmembrane region" description="Helical" evidence="1">
    <location>
        <begin position="32"/>
        <end position="55"/>
    </location>
</feature>
<comment type="caution">
    <text evidence="2">The sequence shown here is derived from an EMBL/GenBank/DDBJ whole genome shotgun (WGS) entry which is preliminary data.</text>
</comment>
<dbReference type="AlphaFoldDB" id="A0A2H0QUQ8"/>
<organism evidence="2 3">
    <name type="scientific">Candidatus Zambryskibacteria bacterium CG10_big_fil_rev_8_21_14_0_10_42_12</name>
    <dbReference type="NCBI Taxonomy" id="1975115"/>
    <lineage>
        <taxon>Bacteria</taxon>
        <taxon>Candidatus Zambryskiibacteriota</taxon>
    </lineage>
</organism>